<reference evidence="2" key="1">
    <citation type="submission" date="2023-11" db="EMBL/GenBank/DDBJ databases">
        <title>The genome sequences of three competitors of mushroom-forming fungi.</title>
        <authorList>
            <person name="Beijen E."/>
            <person name="Ohm R.A."/>
        </authorList>
    </citation>
    <scope>NUCLEOTIDE SEQUENCE</scope>
    <source>
        <strain evidence="2">CBS 100526</strain>
    </source>
</reference>
<dbReference type="GeneID" id="87921057"/>
<gene>
    <name evidence="2" type="ORF">Triagg1_6519</name>
</gene>
<comment type="caution">
    <text evidence="2">The sequence shown here is derived from an EMBL/GenBank/DDBJ whole genome shotgun (WGS) entry which is preliminary data.</text>
</comment>
<evidence type="ECO:0000256" key="1">
    <source>
        <dbReference type="SAM" id="MobiDB-lite"/>
    </source>
</evidence>
<evidence type="ECO:0000313" key="3">
    <source>
        <dbReference type="Proteomes" id="UP001273209"/>
    </source>
</evidence>
<dbReference type="EMBL" id="JAWRVG010000026">
    <property type="protein sequence ID" value="KAK4070098.1"/>
    <property type="molecule type" value="Genomic_DNA"/>
</dbReference>
<feature type="compositionally biased region" description="Basic and acidic residues" evidence="1">
    <location>
        <begin position="272"/>
        <end position="289"/>
    </location>
</feature>
<evidence type="ECO:0000313" key="2">
    <source>
        <dbReference type="EMBL" id="KAK4070098.1"/>
    </source>
</evidence>
<dbReference type="RefSeq" id="XP_062754456.1">
    <property type="nucleotide sequence ID" value="XM_062901153.1"/>
</dbReference>
<dbReference type="AlphaFoldDB" id="A0AAE1J7A4"/>
<name>A0AAE1J7A4_9HYPO</name>
<feature type="compositionally biased region" description="Acidic residues" evidence="1">
    <location>
        <begin position="256"/>
        <end position="271"/>
    </location>
</feature>
<dbReference type="Proteomes" id="UP001273209">
    <property type="component" value="Unassembled WGS sequence"/>
</dbReference>
<accession>A0AAE1J7A4</accession>
<keyword evidence="3" id="KW-1185">Reference proteome</keyword>
<sequence>MAVKPFPHPIHFFLVALLFKDTYSYHRSFNLEITGVIDPEIDVGWVSFVTVSLLHRRRRIGEKTLYDMHIILDEKNEVTIKLEGFQIQSMVRFRDFALKMMPKLKANRQKSKQAPVMAALDTDDNGHELFISIDLGHMLETSILDLTVQFVNKRIRIVFKISSGNPVDLAFGWCQFQLKKDKTSLAFLDGHFDIQPDKCEIVMEGEPEIADPVFSGKAVLKGVKTYDNSKSWLALAIQAFEMEVNLDKVVMGEAQAAEDEEDEGNEGNEGGEGDKGDKAYVPDGRRRRR</sequence>
<organism evidence="2 3">
    <name type="scientific">Trichoderma aggressivum f. europaeum</name>
    <dbReference type="NCBI Taxonomy" id="173218"/>
    <lineage>
        <taxon>Eukaryota</taxon>
        <taxon>Fungi</taxon>
        <taxon>Dikarya</taxon>
        <taxon>Ascomycota</taxon>
        <taxon>Pezizomycotina</taxon>
        <taxon>Sordariomycetes</taxon>
        <taxon>Hypocreomycetidae</taxon>
        <taxon>Hypocreales</taxon>
        <taxon>Hypocreaceae</taxon>
        <taxon>Trichoderma</taxon>
    </lineage>
</organism>
<feature type="region of interest" description="Disordered" evidence="1">
    <location>
        <begin position="252"/>
        <end position="289"/>
    </location>
</feature>
<proteinExistence type="predicted"/>
<protein>
    <submittedName>
        <fullName evidence="2">Uncharacterized protein</fullName>
    </submittedName>
</protein>